<comment type="caution">
    <text evidence="1">The sequence shown here is derived from an EMBL/GenBank/DDBJ whole genome shotgun (WGS) entry which is preliminary data.</text>
</comment>
<dbReference type="EMBL" id="JARBJD010000066">
    <property type="protein sequence ID" value="KAK2955448.1"/>
    <property type="molecule type" value="Genomic_DNA"/>
</dbReference>
<gene>
    <name evidence="1" type="ORF">BLNAU_9495</name>
</gene>
<organism evidence="1 2">
    <name type="scientific">Blattamonas nauphoetae</name>
    <dbReference type="NCBI Taxonomy" id="2049346"/>
    <lineage>
        <taxon>Eukaryota</taxon>
        <taxon>Metamonada</taxon>
        <taxon>Preaxostyla</taxon>
        <taxon>Oxymonadida</taxon>
        <taxon>Blattamonas</taxon>
    </lineage>
</organism>
<name>A0ABQ9XVE7_9EUKA</name>
<dbReference type="Proteomes" id="UP001281761">
    <property type="component" value="Unassembled WGS sequence"/>
</dbReference>
<proteinExistence type="predicted"/>
<accession>A0ABQ9XVE7</accession>
<keyword evidence="2" id="KW-1185">Reference proteome</keyword>
<reference evidence="1 2" key="1">
    <citation type="journal article" date="2022" name="bioRxiv">
        <title>Genomics of Preaxostyla Flagellates Illuminates Evolutionary Transitions and the Path Towards Mitochondrial Loss.</title>
        <authorList>
            <person name="Novak L.V.F."/>
            <person name="Treitli S.C."/>
            <person name="Pyrih J."/>
            <person name="Halakuc P."/>
            <person name="Pipaliya S.V."/>
            <person name="Vacek V."/>
            <person name="Brzon O."/>
            <person name="Soukal P."/>
            <person name="Eme L."/>
            <person name="Dacks J.B."/>
            <person name="Karnkowska A."/>
            <person name="Elias M."/>
            <person name="Hampl V."/>
        </authorList>
    </citation>
    <scope>NUCLEOTIDE SEQUENCE [LARGE SCALE GENOMIC DNA]</scope>
    <source>
        <strain evidence="1">NAU3</strain>
        <tissue evidence="1">Gut</tissue>
    </source>
</reference>
<evidence type="ECO:0000313" key="2">
    <source>
        <dbReference type="Proteomes" id="UP001281761"/>
    </source>
</evidence>
<sequence>MLEIEINGFRHSILTSGGGQQSYNILSGYVADGGISTDHSGERAPDSSWGMKTTLKVNNLKKNHRLLRPTTEHSHLAETPPAPPNTLPNLRHSRNSYFSLSTPVALSPILAFATTPAQHRVINKTMT</sequence>
<evidence type="ECO:0000313" key="1">
    <source>
        <dbReference type="EMBL" id="KAK2955448.1"/>
    </source>
</evidence>
<protein>
    <submittedName>
        <fullName evidence="1">Uncharacterized protein</fullName>
    </submittedName>
</protein>